<dbReference type="PANTHER" id="PTHR32089">
    <property type="entry name" value="METHYL-ACCEPTING CHEMOTAXIS PROTEIN MCPB"/>
    <property type="match status" value="1"/>
</dbReference>
<evidence type="ECO:0000256" key="4">
    <source>
        <dbReference type="PROSITE-ProRule" id="PRU00284"/>
    </source>
</evidence>
<keyword evidence="8" id="KW-1185">Reference proteome</keyword>
<evidence type="ECO:0000256" key="3">
    <source>
        <dbReference type="ARBA" id="ARBA00029447"/>
    </source>
</evidence>
<dbReference type="InterPro" id="IPR001610">
    <property type="entry name" value="PAC"/>
</dbReference>
<name>A0A370UAH3_9GAMM</name>
<comment type="caution">
    <text evidence="7">The sequence shown here is derived from an EMBL/GenBank/DDBJ whole genome shotgun (WGS) entry which is preliminary data.</text>
</comment>
<evidence type="ECO:0000313" key="8">
    <source>
        <dbReference type="Proteomes" id="UP000254326"/>
    </source>
</evidence>
<dbReference type="Pfam" id="PF00015">
    <property type="entry name" value="MCPsignal"/>
    <property type="match status" value="1"/>
</dbReference>
<dbReference type="InterPro" id="IPR013655">
    <property type="entry name" value="PAS_fold_3"/>
</dbReference>
<dbReference type="Gene3D" id="1.10.287.950">
    <property type="entry name" value="Methyl-accepting chemotaxis protein"/>
    <property type="match status" value="1"/>
</dbReference>
<dbReference type="GO" id="GO:0016020">
    <property type="term" value="C:membrane"/>
    <property type="evidence" value="ECO:0007669"/>
    <property type="project" value="UniProtKB-SubCell"/>
</dbReference>
<dbReference type="SUPFAM" id="SSF58104">
    <property type="entry name" value="Methyl-accepting chemotaxis protein (MCP) signaling domain"/>
    <property type="match status" value="1"/>
</dbReference>
<evidence type="ECO:0000259" key="6">
    <source>
        <dbReference type="PROSITE" id="PS50113"/>
    </source>
</evidence>
<evidence type="ECO:0000256" key="2">
    <source>
        <dbReference type="ARBA" id="ARBA00023224"/>
    </source>
</evidence>
<dbReference type="InterPro" id="IPR035965">
    <property type="entry name" value="PAS-like_dom_sf"/>
</dbReference>
<dbReference type="InterPro" id="IPR000700">
    <property type="entry name" value="PAS-assoc_C"/>
</dbReference>
<dbReference type="SMART" id="SM00283">
    <property type="entry name" value="MA"/>
    <property type="match status" value="1"/>
</dbReference>
<evidence type="ECO:0008006" key="9">
    <source>
        <dbReference type="Google" id="ProtNLM"/>
    </source>
</evidence>
<proteinExistence type="inferred from homology"/>
<feature type="domain" description="PAC" evidence="6">
    <location>
        <begin position="208"/>
        <end position="263"/>
    </location>
</feature>
<dbReference type="Pfam" id="PF08447">
    <property type="entry name" value="PAS_3"/>
    <property type="match status" value="1"/>
</dbReference>
<dbReference type="Pfam" id="PF13426">
    <property type="entry name" value="PAS_9"/>
    <property type="match status" value="1"/>
</dbReference>
<dbReference type="PROSITE" id="PS50111">
    <property type="entry name" value="CHEMOTAXIS_TRANSDUC_2"/>
    <property type="match status" value="1"/>
</dbReference>
<comment type="subcellular location">
    <subcellularLocation>
        <location evidence="1">Membrane</location>
    </subcellularLocation>
</comment>
<reference evidence="7 8" key="1">
    <citation type="submission" date="2018-06" db="EMBL/GenBank/DDBJ databases">
        <title>Marinomonas sp. YLB-05 draft genome sequence.</title>
        <authorList>
            <person name="Yu L."/>
            <person name="Tang X."/>
        </authorList>
    </citation>
    <scope>NUCLEOTIDE SEQUENCE [LARGE SCALE GENOMIC DNA]</scope>
    <source>
        <strain evidence="7 8">YLB-05</strain>
    </source>
</reference>
<accession>A0A370UAH3</accession>
<organism evidence="7 8">
    <name type="scientific">Marinomonas piezotolerans</name>
    <dbReference type="NCBI Taxonomy" id="2213058"/>
    <lineage>
        <taxon>Bacteria</taxon>
        <taxon>Pseudomonadati</taxon>
        <taxon>Pseudomonadota</taxon>
        <taxon>Gammaproteobacteria</taxon>
        <taxon>Oceanospirillales</taxon>
        <taxon>Oceanospirillaceae</taxon>
        <taxon>Marinomonas</taxon>
    </lineage>
</organism>
<dbReference type="OrthoDB" id="9765776at2"/>
<dbReference type="InterPro" id="IPR004089">
    <property type="entry name" value="MCPsignal_dom"/>
</dbReference>
<dbReference type="CDD" id="cd00130">
    <property type="entry name" value="PAS"/>
    <property type="match status" value="2"/>
</dbReference>
<keyword evidence="2 4" id="KW-0807">Transducer</keyword>
<evidence type="ECO:0000256" key="1">
    <source>
        <dbReference type="ARBA" id="ARBA00004370"/>
    </source>
</evidence>
<evidence type="ECO:0000259" key="5">
    <source>
        <dbReference type="PROSITE" id="PS50111"/>
    </source>
</evidence>
<sequence>MFLKRKQTDASQLNIMDDNADAMAALTEHCATIEFTPQGNIITANKNFLDTVGYELAEIQGQHHRIFCESDEVNSVAYASFWQSLQQGSSHKGQFLRRRKNGDILWLEATYVPIKKDGAVDRVLKIAADITAEKLKSQAQNALLNAIDRSNAVIEFNTDGIVVSANDNFVRALGYKSESDLIGKHHKIFCFDAFYEENPNFWQELSRGTVKSGLFERRSLNGHSVWIEASYNPIFDDHGNVTQVVKVASDITERVEKQLSIQKAAEVAHSTSVETAQVSERGAELLRATVVNSEQITKDIEHSAQLIEDLNHQSEEIDKIVTTIGAIADQTNLLALNAAIEAARAGEHGRGFAVVADEVRTLAARTSQSTDEINEMVSKNTQLVAKTKASMIKVTEQASGNSQRIQEASGIIDEILKGAEHVSLVVGDLVTSSDS</sequence>
<dbReference type="SUPFAM" id="SSF55785">
    <property type="entry name" value="PYP-like sensor domain (PAS domain)"/>
    <property type="match status" value="2"/>
</dbReference>
<dbReference type="SMART" id="SM00091">
    <property type="entry name" value="PAS"/>
    <property type="match status" value="2"/>
</dbReference>
<dbReference type="PRINTS" id="PR00260">
    <property type="entry name" value="CHEMTRNSDUCR"/>
</dbReference>
<dbReference type="NCBIfam" id="TIGR00229">
    <property type="entry name" value="sensory_box"/>
    <property type="match status" value="2"/>
</dbReference>
<feature type="domain" description="Methyl-accepting transducer" evidence="5">
    <location>
        <begin position="242"/>
        <end position="435"/>
    </location>
</feature>
<dbReference type="GO" id="GO:0007165">
    <property type="term" value="P:signal transduction"/>
    <property type="evidence" value="ECO:0007669"/>
    <property type="project" value="UniProtKB-KW"/>
</dbReference>
<dbReference type="InterPro" id="IPR004090">
    <property type="entry name" value="Chemotax_Me-accpt_rcpt"/>
</dbReference>
<comment type="similarity">
    <text evidence="3">Belongs to the methyl-accepting chemotaxis (MCP) protein family.</text>
</comment>
<dbReference type="InterPro" id="IPR000014">
    <property type="entry name" value="PAS"/>
</dbReference>
<dbReference type="PANTHER" id="PTHR32089:SF112">
    <property type="entry name" value="LYSOZYME-LIKE PROTEIN-RELATED"/>
    <property type="match status" value="1"/>
</dbReference>
<protein>
    <recommendedName>
        <fullName evidence="9">Chemotaxis protein</fullName>
    </recommendedName>
</protein>
<dbReference type="Proteomes" id="UP000254326">
    <property type="component" value="Unassembled WGS sequence"/>
</dbReference>
<dbReference type="SMART" id="SM00086">
    <property type="entry name" value="PAC"/>
    <property type="match status" value="2"/>
</dbReference>
<dbReference type="Gene3D" id="3.30.450.20">
    <property type="entry name" value="PAS domain"/>
    <property type="match status" value="2"/>
</dbReference>
<dbReference type="PROSITE" id="PS50113">
    <property type="entry name" value="PAC"/>
    <property type="match status" value="1"/>
</dbReference>
<dbReference type="GO" id="GO:0006935">
    <property type="term" value="P:chemotaxis"/>
    <property type="evidence" value="ECO:0007669"/>
    <property type="project" value="InterPro"/>
</dbReference>
<dbReference type="EMBL" id="QKRA01000003">
    <property type="protein sequence ID" value="RDL44773.1"/>
    <property type="molecule type" value="Genomic_DNA"/>
</dbReference>
<dbReference type="GO" id="GO:0004888">
    <property type="term" value="F:transmembrane signaling receptor activity"/>
    <property type="evidence" value="ECO:0007669"/>
    <property type="project" value="InterPro"/>
</dbReference>
<gene>
    <name evidence="7" type="ORF">DN730_09200</name>
</gene>
<dbReference type="AlphaFoldDB" id="A0A370UAH3"/>
<evidence type="ECO:0000313" key="7">
    <source>
        <dbReference type="EMBL" id="RDL44773.1"/>
    </source>
</evidence>